<feature type="chain" id="PRO_5001871798" description="VCBS repeat-containing protein" evidence="1">
    <location>
        <begin position="32"/>
        <end position="295"/>
    </location>
</feature>
<evidence type="ECO:0008006" key="4">
    <source>
        <dbReference type="Google" id="ProtNLM"/>
    </source>
</evidence>
<evidence type="ECO:0000313" key="3">
    <source>
        <dbReference type="Proteomes" id="UP000029391"/>
    </source>
</evidence>
<accession>A0A091C326</accession>
<keyword evidence="3" id="KW-1185">Reference proteome</keyword>
<sequence length="295" mass="32391">MNTSFPRTASRTRRLVACAILSALLPGFAGAAPWAACAGEVLRAPPLPERTEGARFGGLPEVPSNPVGCLFGLSMQVDADTVLWRCMIDSELQEAAVWESEDGSAEPPYARDDGRVDEQDPRNWSYALLLLRNGQPVQAWRDSLMGGRYDAFALHRVDLDGDGVRENLVTLWNAQGNGLGVNHWTLRVFSDDWRLLDSRAGVADWGPGALRAAPAPRGGCDIGVTSWVEDRSTGRDGIALEARFLRLQDGRLVEAADRPPERRRYTFGFQNQRTAWFDADPDRLEGDIAGWLGGD</sequence>
<evidence type="ECO:0000256" key="1">
    <source>
        <dbReference type="SAM" id="SignalP"/>
    </source>
</evidence>
<gene>
    <name evidence="2" type="ORF">P873_04600</name>
</gene>
<dbReference type="AlphaFoldDB" id="A0A091C326"/>
<dbReference type="STRING" id="1121013.GCA_000426365_01505"/>
<feature type="signal peptide" evidence="1">
    <location>
        <begin position="1"/>
        <end position="31"/>
    </location>
</feature>
<keyword evidence="1" id="KW-0732">Signal</keyword>
<dbReference type="Proteomes" id="UP000029391">
    <property type="component" value="Unassembled WGS sequence"/>
</dbReference>
<evidence type="ECO:0000313" key="2">
    <source>
        <dbReference type="EMBL" id="KFN51030.1"/>
    </source>
</evidence>
<dbReference type="EMBL" id="AWXU01000010">
    <property type="protein sequence ID" value="KFN51030.1"/>
    <property type="molecule type" value="Genomic_DNA"/>
</dbReference>
<reference evidence="2 3" key="1">
    <citation type="submission" date="2013-09" db="EMBL/GenBank/DDBJ databases">
        <title>Genome sequencing of Arenimonas composti.</title>
        <authorList>
            <person name="Chen F."/>
            <person name="Wang G."/>
        </authorList>
    </citation>
    <scope>NUCLEOTIDE SEQUENCE [LARGE SCALE GENOMIC DNA]</scope>
    <source>
        <strain evidence="2 3">TR7-09</strain>
    </source>
</reference>
<proteinExistence type="predicted"/>
<organism evidence="2 3">
    <name type="scientific">Arenimonas composti TR7-09 = DSM 18010</name>
    <dbReference type="NCBI Taxonomy" id="1121013"/>
    <lineage>
        <taxon>Bacteria</taxon>
        <taxon>Pseudomonadati</taxon>
        <taxon>Pseudomonadota</taxon>
        <taxon>Gammaproteobacteria</taxon>
        <taxon>Lysobacterales</taxon>
        <taxon>Lysobacteraceae</taxon>
        <taxon>Arenimonas</taxon>
    </lineage>
</organism>
<comment type="caution">
    <text evidence="2">The sequence shown here is derived from an EMBL/GenBank/DDBJ whole genome shotgun (WGS) entry which is preliminary data.</text>
</comment>
<name>A0A091C326_9GAMM</name>
<protein>
    <recommendedName>
        <fullName evidence="4">VCBS repeat-containing protein</fullName>
    </recommendedName>
</protein>